<name>A0A0K2UVG0_LEPSM</name>
<evidence type="ECO:0000256" key="1">
    <source>
        <dbReference type="SAM" id="MobiDB-lite"/>
    </source>
</evidence>
<organism evidence="2">
    <name type="scientific">Lepeophtheirus salmonis</name>
    <name type="common">Salmon louse</name>
    <name type="synonym">Caligus salmonis</name>
    <dbReference type="NCBI Taxonomy" id="72036"/>
    <lineage>
        <taxon>Eukaryota</taxon>
        <taxon>Metazoa</taxon>
        <taxon>Ecdysozoa</taxon>
        <taxon>Arthropoda</taxon>
        <taxon>Crustacea</taxon>
        <taxon>Multicrustacea</taxon>
        <taxon>Hexanauplia</taxon>
        <taxon>Copepoda</taxon>
        <taxon>Siphonostomatoida</taxon>
        <taxon>Caligidae</taxon>
        <taxon>Lepeophtheirus</taxon>
    </lineage>
</organism>
<proteinExistence type="predicted"/>
<dbReference type="AlphaFoldDB" id="A0A0K2UVG0"/>
<dbReference type="EMBL" id="HACA01024325">
    <property type="protein sequence ID" value="CDW41686.1"/>
    <property type="molecule type" value="Transcribed_RNA"/>
</dbReference>
<sequence length="48" mass="5534">HPLRKSHCPYYQKTGTNHFHRSPLRPNFDETNASVRSLASNGLVFHSK</sequence>
<feature type="region of interest" description="Disordered" evidence="1">
    <location>
        <begin position="1"/>
        <end position="27"/>
    </location>
</feature>
<feature type="non-terminal residue" evidence="2">
    <location>
        <position position="1"/>
    </location>
</feature>
<accession>A0A0K2UVG0</accession>
<reference evidence="2" key="1">
    <citation type="submission" date="2014-05" db="EMBL/GenBank/DDBJ databases">
        <authorList>
            <person name="Chronopoulou M."/>
        </authorList>
    </citation>
    <scope>NUCLEOTIDE SEQUENCE</scope>
    <source>
        <tissue evidence="2">Whole organism</tissue>
    </source>
</reference>
<protein>
    <submittedName>
        <fullName evidence="2">Uncharacterized protein</fullName>
    </submittedName>
</protein>
<evidence type="ECO:0000313" key="2">
    <source>
        <dbReference type="EMBL" id="CDW41686.1"/>
    </source>
</evidence>